<reference evidence="5" key="1">
    <citation type="submission" date="2020-11" db="EMBL/GenBank/DDBJ databases">
        <title>Isolation and identification of active actinomycetes.</title>
        <authorList>
            <person name="Sun X."/>
        </authorList>
    </citation>
    <scope>NUCLEOTIDE SEQUENCE</scope>
    <source>
        <strain evidence="5">NEAU-A11</strain>
    </source>
</reference>
<gene>
    <name evidence="5" type="ORF">I4J89_31825</name>
</gene>
<feature type="compositionally biased region" description="Basic and acidic residues" evidence="2">
    <location>
        <begin position="345"/>
        <end position="360"/>
    </location>
</feature>
<dbReference type="InterPro" id="IPR003018">
    <property type="entry name" value="GAF"/>
</dbReference>
<dbReference type="InterPro" id="IPR003594">
    <property type="entry name" value="HATPase_dom"/>
</dbReference>
<evidence type="ECO:0000313" key="5">
    <source>
        <dbReference type="EMBL" id="MBG0566045.1"/>
    </source>
</evidence>
<feature type="region of interest" description="Disordered" evidence="2">
    <location>
        <begin position="311"/>
        <end position="360"/>
    </location>
</feature>
<keyword evidence="5" id="KW-0547">Nucleotide-binding</keyword>
<sequence length="360" mass="38639">MSRLCRAYPTLIPAIAGLSLSRSAGGSVPRFASDPLIAELQKLQDTLGEGPARDAARLRQPVQAGDLKEPSWQQRWPRFAPAARAAGVRAVYALPLHAGGTRHDGALTVYRDTPGAWDDTQQTAVETFAAAATELLTLHQRGLDLTGAFTDAHRDHGILLLAAGAPAGPQPGLATDPGPGLPLIRWFQQQALPAIRAHLHTIAGHALPDDDRYRFVLAVHEAMSNTVLHGGGHGQLLLWHSEQRLWCEISDHGPGIALPEQRPGPDTGGARAAGHGLRLIQQAATSLDITTDATGTRLLLSYRLNQRRTGIDAQHAGSSRPSTVRYTGGGAGYRARRTGSQHQRRPADPGRFHGRCDRRP</sequence>
<dbReference type="Pfam" id="PF13581">
    <property type="entry name" value="HATPase_c_2"/>
    <property type="match status" value="1"/>
</dbReference>
<dbReference type="CDD" id="cd16936">
    <property type="entry name" value="HATPase_RsbW-like"/>
    <property type="match status" value="1"/>
</dbReference>
<feature type="domain" description="GAF" evidence="3">
    <location>
        <begin position="36"/>
        <end position="134"/>
    </location>
</feature>
<dbReference type="Proteomes" id="UP000598146">
    <property type="component" value="Unassembled WGS sequence"/>
</dbReference>
<evidence type="ECO:0000256" key="1">
    <source>
        <dbReference type="ARBA" id="ARBA00022527"/>
    </source>
</evidence>
<protein>
    <submittedName>
        <fullName evidence="5">ATP-binding protein</fullName>
    </submittedName>
</protein>
<dbReference type="RefSeq" id="WP_196417826.1">
    <property type="nucleotide sequence ID" value="NZ_JADQTO010000018.1"/>
</dbReference>
<dbReference type="AlphaFoldDB" id="A0A931C9T8"/>
<dbReference type="Gene3D" id="3.30.450.40">
    <property type="match status" value="1"/>
</dbReference>
<accession>A0A931C9T8</accession>
<dbReference type="InterPro" id="IPR036890">
    <property type="entry name" value="HATPase_C_sf"/>
</dbReference>
<feature type="domain" description="Histidine kinase/HSP90-like ATPase" evidence="4">
    <location>
        <begin position="190"/>
        <end position="301"/>
    </location>
</feature>
<evidence type="ECO:0000259" key="3">
    <source>
        <dbReference type="Pfam" id="PF13185"/>
    </source>
</evidence>
<dbReference type="PANTHER" id="PTHR35526:SF3">
    <property type="entry name" value="ANTI-SIGMA-F FACTOR RSBW"/>
    <property type="match status" value="1"/>
</dbReference>
<dbReference type="GO" id="GO:0005524">
    <property type="term" value="F:ATP binding"/>
    <property type="evidence" value="ECO:0007669"/>
    <property type="project" value="UniProtKB-KW"/>
</dbReference>
<organism evidence="5 6">
    <name type="scientific">Actinoplanes aureus</name>
    <dbReference type="NCBI Taxonomy" id="2792083"/>
    <lineage>
        <taxon>Bacteria</taxon>
        <taxon>Bacillati</taxon>
        <taxon>Actinomycetota</taxon>
        <taxon>Actinomycetes</taxon>
        <taxon>Micromonosporales</taxon>
        <taxon>Micromonosporaceae</taxon>
        <taxon>Actinoplanes</taxon>
    </lineage>
</organism>
<feature type="compositionally biased region" description="Basic residues" evidence="2">
    <location>
        <begin position="334"/>
        <end position="344"/>
    </location>
</feature>
<comment type="caution">
    <text evidence="5">The sequence shown here is derived from an EMBL/GenBank/DDBJ whole genome shotgun (WGS) entry which is preliminary data.</text>
</comment>
<keyword evidence="1" id="KW-0723">Serine/threonine-protein kinase</keyword>
<dbReference type="InterPro" id="IPR050267">
    <property type="entry name" value="Anti-sigma-factor_SerPK"/>
</dbReference>
<proteinExistence type="predicted"/>
<keyword evidence="1" id="KW-0808">Transferase</keyword>
<dbReference type="GO" id="GO:0004674">
    <property type="term" value="F:protein serine/threonine kinase activity"/>
    <property type="evidence" value="ECO:0007669"/>
    <property type="project" value="UniProtKB-KW"/>
</dbReference>
<dbReference type="SUPFAM" id="SSF55781">
    <property type="entry name" value="GAF domain-like"/>
    <property type="match status" value="1"/>
</dbReference>
<keyword evidence="5" id="KW-0067">ATP-binding</keyword>
<keyword evidence="6" id="KW-1185">Reference proteome</keyword>
<dbReference type="SUPFAM" id="SSF55874">
    <property type="entry name" value="ATPase domain of HSP90 chaperone/DNA topoisomerase II/histidine kinase"/>
    <property type="match status" value="1"/>
</dbReference>
<keyword evidence="1" id="KW-0418">Kinase</keyword>
<dbReference type="InterPro" id="IPR029016">
    <property type="entry name" value="GAF-like_dom_sf"/>
</dbReference>
<dbReference type="EMBL" id="JADQTO010000018">
    <property type="protein sequence ID" value="MBG0566045.1"/>
    <property type="molecule type" value="Genomic_DNA"/>
</dbReference>
<dbReference type="Pfam" id="PF13185">
    <property type="entry name" value="GAF_2"/>
    <property type="match status" value="1"/>
</dbReference>
<name>A0A931C9T8_9ACTN</name>
<evidence type="ECO:0000259" key="4">
    <source>
        <dbReference type="Pfam" id="PF13581"/>
    </source>
</evidence>
<evidence type="ECO:0000256" key="2">
    <source>
        <dbReference type="SAM" id="MobiDB-lite"/>
    </source>
</evidence>
<evidence type="ECO:0000313" key="6">
    <source>
        <dbReference type="Proteomes" id="UP000598146"/>
    </source>
</evidence>
<dbReference type="Gene3D" id="3.30.565.10">
    <property type="entry name" value="Histidine kinase-like ATPase, C-terminal domain"/>
    <property type="match status" value="1"/>
</dbReference>
<dbReference type="PANTHER" id="PTHR35526">
    <property type="entry name" value="ANTI-SIGMA-F FACTOR RSBW-RELATED"/>
    <property type="match status" value="1"/>
</dbReference>